<dbReference type="Proteomes" id="UP001196413">
    <property type="component" value="Unassembled WGS sequence"/>
</dbReference>
<keyword evidence="2" id="KW-1185">Reference proteome</keyword>
<proteinExistence type="predicted"/>
<dbReference type="AlphaFoldDB" id="A0AAD5M5P2"/>
<name>A0AAD5M5P2_PARTN</name>
<protein>
    <submittedName>
        <fullName evidence="1">Uncharacterized protein</fullName>
    </submittedName>
</protein>
<sequence length="152" mass="17060">MTASIRTAVTECGHANDNGNYSTSTSRLLVNIKFLVPACEQMGLSFEHSDLYDPHVNAPNPFSDPNSAINTTEEATRQRKIRPGSTSCLSKDLKIVPRKALQFLQQRLDRISTSTKELLEKKRKLRLDPNATHLAQVLEHCQLADDFCLMFS</sequence>
<reference evidence="1" key="1">
    <citation type="submission" date="2021-06" db="EMBL/GenBank/DDBJ databases">
        <title>Parelaphostrongylus tenuis whole genome reference sequence.</title>
        <authorList>
            <person name="Garwood T.J."/>
            <person name="Larsen P.A."/>
            <person name="Fountain-Jones N.M."/>
            <person name="Garbe J.R."/>
            <person name="Macchietto M.G."/>
            <person name="Kania S.A."/>
            <person name="Gerhold R.W."/>
            <person name="Richards J.E."/>
            <person name="Wolf T.M."/>
        </authorList>
    </citation>
    <scope>NUCLEOTIDE SEQUENCE</scope>
    <source>
        <strain evidence="1">MNPRO001-30</strain>
        <tissue evidence="1">Meninges</tissue>
    </source>
</reference>
<dbReference type="EMBL" id="JAHQIW010001098">
    <property type="protein sequence ID" value="KAJ1351530.1"/>
    <property type="molecule type" value="Genomic_DNA"/>
</dbReference>
<evidence type="ECO:0000313" key="2">
    <source>
        <dbReference type="Proteomes" id="UP001196413"/>
    </source>
</evidence>
<accession>A0AAD5M5P2</accession>
<gene>
    <name evidence="1" type="ORF">KIN20_007563</name>
</gene>
<evidence type="ECO:0000313" key="1">
    <source>
        <dbReference type="EMBL" id="KAJ1351530.1"/>
    </source>
</evidence>
<organism evidence="1 2">
    <name type="scientific">Parelaphostrongylus tenuis</name>
    <name type="common">Meningeal worm</name>
    <dbReference type="NCBI Taxonomy" id="148309"/>
    <lineage>
        <taxon>Eukaryota</taxon>
        <taxon>Metazoa</taxon>
        <taxon>Ecdysozoa</taxon>
        <taxon>Nematoda</taxon>
        <taxon>Chromadorea</taxon>
        <taxon>Rhabditida</taxon>
        <taxon>Rhabditina</taxon>
        <taxon>Rhabditomorpha</taxon>
        <taxon>Strongyloidea</taxon>
        <taxon>Metastrongylidae</taxon>
        <taxon>Parelaphostrongylus</taxon>
    </lineage>
</organism>
<comment type="caution">
    <text evidence="1">The sequence shown here is derived from an EMBL/GenBank/DDBJ whole genome shotgun (WGS) entry which is preliminary data.</text>
</comment>